<keyword evidence="3" id="KW-1185">Reference proteome</keyword>
<dbReference type="InterPro" id="IPR003593">
    <property type="entry name" value="AAA+_ATPase"/>
</dbReference>
<dbReference type="SMART" id="SM00382">
    <property type="entry name" value="AAA"/>
    <property type="match status" value="1"/>
</dbReference>
<sequence>MAKIDDVAGLIRAIGERDYAKAKRYGTVMVANERGAGREKAAIQLERSLQTWGAENSKLVELPQAIKSMIYNPDKLNDLSEIWLSGDVKNAVDGFVIERQKTSVIRDARLAVRNRILLAGPPGNGKTTLAGAISNELNLPFYVLNLAEIVSSYMGKTSGNIGKIFEYAFLNQCVLFLDELDAIGKSRASGTDGSIREYSLIVNTLLTSLDRLPDTAVVIGATNLPDLLDPAIIRRFNLRLWLDNPSATEIENYVTVYMDTHSICFNRDFKQLIGQPWSKIEEYCIEQHRNLIIGKSGIGTTGWIGKPSNQP</sequence>
<name>A0ABZ3II94_9FIRM</name>
<dbReference type="EC" id="3.4.24.-" evidence="2"/>
<dbReference type="PANTHER" id="PTHR23077:SF198">
    <property type="entry name" value="ATP-DEPENDENT ZINC METALLOPROTEASE FTSH"/>
    <property type="match status" value="1"/>
</dbReference>
<organism evidence="2 3">
    <name type="scientific">Sporomusa silvacetica DSM 10669</name>
    <dbReference type="NCBI Taxonomy" id="1123289"/>
    <lineage>
        <taxon>Bacteria</taxon>
        <taxon>Bacillati</taxon>
        <taxon>Bacillota</taxon>
        <taxon>Negativicutes</taxon>
        <taxon>Selenomonadales</taxon>
        <taxon>Sporomusaceae</taxon>
        <taxon>Sporomusa</taxon>
    </lineage>
</organism>
<dbReference type="InterPro" id="IPR050168">
    <property type="entry name" value="AAA_ATPase_domain"/>
</dbReference>
<dbReference type="Gene3D" id="3.40.50.300">
    <property type="entry name" value="P-loop containing nucleotide triphosphate hydrolases"/>
    <property type="match status" value="1"/>
</dbReference>
<dbReference type="EMBL" id="CP155573">
    <property type="protein sequence ID" value="XFO65386.1"/>
    <property type="molecule type" value="Genomic_DNA"/>
</dbReference>
<dbReference type="GO" id="GO:0008237">
    <property type="term" value="F:metallopeptidase activity"/>
    <property type="evidence" value="ECO:0007669"/>
    <property type="project" value="UniProtKB-KW"/>
</dbReference>
<dbReference type="Pfam" id="PF00004">
    <property type="entry name" value="AAA"/>
    <property type="match status" value="1"/>
</dbReference>
<keyword evidence="2" id="KW-0482">Metalloprotease</keyword>
<dbReference type="PANTHER" id="PTHR23077">
    <property type="entry name" value="AAA-FAMILY ATPASE"/>
    <property type="match status" value="1"/>
</dbReference>
<dbReference type="CDD" id="cd19481">
    <property type="entry name" value="RecA-like_protease"/>
    <property type="match status" value="1"/>
</dbReference>
<evidence type="ECO:0000313" key="2">
    <source>
        <dbReference type="EMBL" id="XFO65386.1"/>
    </source>
</evidence>
<protein>
    <submittedName>
        <fullName evidence="2">ATP-dependent zinc metalloprotease FtsH</fullName>
        <ecNumber evidence="2">3.4.24.-</ecNumber>
    </submittedName>
</protein>
<gene>
    <name evidence="2" type="primary">ftsH_5</name>
    <name evidence="2" type="ORF">SPSIL_014960</name>
</gene>
<proteinExistence type="predicted"/>
<dbReference type="InterPro" id="IPR027417">
    <property type="entry name" value="P-loop_NTPase"/>
</dbReference>
<accession>A0ABZ3II94</accession>
<keyword evidence="2" id="KW-0378">Hydrolase</keyword>
<dbReference type="SUPFAM" id="SSF52540">
    <property type="entry name" value="P-loop containing nucleoside triphosphate hydrolases"/>
    <property type="match status" value="1"/>
</dbReference>
<feature type="domain" description="AAA+ ATPase" evidence="1">
    <location>
        <begin position="112"/>
        <end position="246"/>
    </location>
</feature>
<dbReference type="Proteomes" id="UP000216752">
    <property type="component" value="Chromosome"/>
</dbReference>
<dbReference type="RefSeq" id="WP_094603444.1">
    <property type="nucleotide sequence ID" value="NZ_CP155573.1"/>
</dbReference>
<keyword evidence="2" id="KW-0645">Protease</keyword>
<evidence type="ECO:0000313" key="3">
    <source>
        <dbReference type="Proteomes" id="UP000216752"/>
    </source>
</evidence>
<evidence type="ECO:0000259" key="1">
    <source>
        <dbReference type="SMART" id="SM00382"/>
    </source>
</evidence>
<dbReference type="InterPro" id="IPR003959">
    <property type="entry name" value="ATPase_AAA_core"/>
</dbReference>
<reference evidence="2" key="1">
    <citation type="submission" date="2024-05" db="EMBL/GenBank/DDBJ databases">
        <title>Isolation and characterization of Sporomusa carbonis sp. nov., a carboxydotrophic hydrogenogen in the genus of Sporomusa isolated from a charcoal burning pile.</title>
        <authorList>
            <person name="Boeer T."/>
            <person name="Rosenbaum F."/>
            <person name="Eysell L."/>
            <person name="Mueller V."/>
            <person name="Daniel R."/>
            <person name="Poehlein A."/>
        </authorList>
    </citation>
    <scope>NUCLEOTIDE SEQUENCE [LARGE SCALE GENOMIC DNA]</scope>
    <source>
        <strain evidence="2">DSM 10669</strain>
    </source>
</reference>